<dbReference type="EMBL" id="BGZK01000443">
    <property type="protein sequence ID" value="GBP43804.1"/>
    <property type="molecule type" value="Genomic_DNA"/>
</dbReference>
<keyword evidence="2" id="KW-0732">Signal</keyword>
<evidence type="ECO:0000313" key="4">
    <source>
        <dbReference type="Proteomes" id="UP000299102"/>
    </source>
</evidence>
<organism evidence="3 4">
    <name type="scientific">Eumeta variegata</name>
    <name type="common">Bagworm moth</name>
    <name type="synonym">Eumeta japonica</name>
    <dbReference type="NCBI Taxonomy" id="151549"/>
    <lineage>
        <taxon>Eukaryota</taxon>
        <taxon>Metazoa</taxon>
        <taxon>Ecdysozoa</taxon>
        <taxon>Arthropoda</taxon>
        <taxon>Hexapoda</taxon>
        <taxon>Insecta</taxon>
        <taxon>Pterygota</taxon>
        <taxon>Neoptera</taxon>
        <taxon>Endopterygota</taxon>
        <taxon>Lepidoptera</taxon>
        <taxon>Glossata</taxon>
        <taxon>Ditrysia</taxon>
        <taxon>Tineoidea</taxon>
        <taxon>Psychidae</taxon>
        <taxon>Oiketicinae</taxon>
        <taxon>Eumeta</taxon>
    </lineage>
</organism>
<protein>
    <submittedName>
        <fullName evidence="3">Uncharacterized protein</fullName>
    </submittedName>
</protein>
<name>A0A4C1W0X3_EUMVA</name>
<feature type="region of interest" description="Disordered" evidence="1">
    <location>
        <begin position="94"/>
        <end position="113"/>
    </location>
</feature>
<feature type="chain" id="PRO_5020030469" evidence="2">
    <location>
        <begin position="22"/>
        <end position="113"/>
    </location>
</feature>
<keyword evidence="4" id="KW-1185">Reference proteome</keyword>
<reference evidence="3 4" key="1">
    <citation type="journal article" date="2019" name="Commun. Biol.">
        <title>The bagworm genome reveals a unique fibroin gene that provides high tensile strength.</title>
        <authorList>
            <person name="Kono N."/>
            <person name="Nakamura H."/>
            <person name="Ohtoshi R."/>
            <person name="Tomita M."/>
            <person name="Numata K."/>
            <person name="Arakawa K."/>
        </authorList>
    </citation>
    <scope>NUCLEOTIDE SEQUENCE [LARGE SCALE GENOMIC DNA]</scope>
</reference>
<gene>
    <name evidence="3" type="ORF">EVAR_82234_1</name>
</gene>
<accession>A0A4C1W0X3</accession>
<feature type="compositionally biased region" description="Basic residues" evidence="1">
    <location>
        <begin position="103"/>
        <end position="113"/>
    </location>
</feature>
<comment type="caution">
    <text evidence="3">The sequence shown here is derived from an EMBL/GenBank/DDBJ whole genome shotgun (WGS) entry which is preliminary data.</text>
</comment>
<evidence type="ECO:0000256" key="2">
    <source>
        <dbReference type="SAM" id="SignalP"/>
    </source>
</evidence>
<evidence type="ECO:0000313" key="3">
    <source>
        <dbReference type="EMBL" id="GBP43804.1"/>
    </source>
</evidence>
<proteinExistence type="predicted"/>
<feature type="signal peptide" evidence="2">
    <location>
        <begin position="1"/>
        <end position="21"/>
    </location>
</feature>
<sequence length="113" mass="13253">MHPKPTKQAVCPPVFFVTRLALQLTLRNALLFDDYPVRKWSQKPYQIVKLYQTMTTNRHDCSTHRVDGAALRTPLQKLCFQEVRVRPAEKCLRTLGDESPPLRPRRRPRSLKE</sequence>
<dbReference type="AlphaFoldDB" id="A0A4C1W0X3"/>
<evidence type="ECO:0000256" key="1">
    <source>
        <dbReference type="SAM" id="MobiDB-lite"/>
    </source>
</evidence>
<dbReference type="Proteomes" id="UP000299102">
    <property type="component" value="Unassembled WGS sequence"/>
</dbReference>